<reference evidence="2" key="1">
    <citation type="journal article" date="2021" name="Nat. Commun.">
        <title>Genetic determinants of endophytism in the Arabidopsis root mycobiome.</title>
        <authorList>
            <person name="Mesny F."/>
            <person name="Miyauchi S."/>
            <person name="Thiergart T."/>
            <person name="Pickel B."/>
            <person name="Atanasova L."/>
            <person name="Karlsson M."/>
            <person name="Huettel B."/>
            <person name="Barry K.W."/>
            <person name="Haridas S."/>
            <person name="Chen C."/>
            <person name="Bauer D."/>
            <person name="Andreopoulos W."/>
            <person name="Pangilinan J."/>
            <person name="LaButti K."/>
            <person name="Riley R."/>
            <person name="Lipzen A."/>
            <person name="Clum A."/>
            <person name="Drula E."/>
            <person name="Henrissat B."/>
            <person name="Kohler A."/>
            <person name="Grigoriev I.V."/>
            <person name="Martin F.M."/>
            <person name="Hacquard S."/>
        </authorList>
    </citation>
    <scope>NUCLEOTIDE SEQUENCE</scope>
    <source>
        <strain evidence="2">MPI-CAGE-CH-0230</strain>
    </source>
</reference>
<evidence type="ECO:0000313" key="3">
    <source>
        <dbReference type="Proteomes" id="UP000756346"/>
    </source>
</evidence>
<evidence type="ECO:0000313" key="2">
    <source>
        <dbReference type="EMBL" id="KAH7037635.1"/>
    </source>
</evidence>
<feature type="coiled-coil region" evidence="1">
    <location>
        <begin position="230"/>
        <end position="267"/>
    </location>
</feature>
<accession>A0A9P8YGG1</accession>
<dbReference type="AlphaFoldDB" id="A0A9P8YGG1"/>
<dbReference type="RefSeq" id="XP_046016756.1">
    <property type="nucleotide sequence ID" value="XM_046160835.1"/>
</dbReference>
<dbReference type="OrthoDB" id="5234772at2759"/>
<organism evidence="2 3">
    <name type="scientific">Microdochium trichocladiopsis</name>
    <dbReference type="NCBI Taxonomy" id="1682393"/>
    <lineage>
        <taxon>Eukaryota</taxon>
        <taxon>Fungi</taxon>
        <taxon>Dikarya</taxon>
        <taxon>Ascomycota</taxon>
        <taxon>Pezizomycotina</taxon>
        <taxon>Sordariomycetes</taxon>
        <taxon>Xylariomycetidae</taxon>
        <taxon>Xylariales</taxon>
        <taxon>Microdochiaceae</taxon>
        <taxon>Microdochium</taxon>
    </lineage>
</organism>
<dbReference type="EMBL" id="JAGTJQ010000002">
    <property type="protein sequence ID" value="KAH7037635.1"/>
    <property type="molecule type" value="Genomic_DNA"/>
</dbReference>
<gene>
    <name evidence="2" type="ORF">B0I36DRAFT_380798</name>
</gene>
<dbReference type="Proteomes" id="UP000756346">
    <property type="component" value="Unassembled WGS sequence"/>
</dbReference>
<evidence type="ECO:0000256" key="1">
    <source>
        <dbReference type="SAM" id="Coils"/>
    </source>
</evidence>
<proteinExistence type="predicted"/>
<name>A0A9P8YGG1_9PEZI</name>
<comment type="caution">
    <text evidence="2">The sequence shown here is derived from an EMBL/GenBank/DDBJ whole genome shotgun (WGS) entry which is preliminary data.</text>
</comment>
<protein>
    <submittedName>
        <fullName evidence="2">Uncharacterized protein</fullName>
    </submittedName>
</protein>
<sequence length="458" mass="51695">MALAEPWKEVIALQKDQARCATDVAAIKQACAKDHDKAHALECAECWPKLVNRLRDLYLKPSSPEWFSGRGAFLQELDGLLTKAQSTQNQAPDFSPIDQRIRKEKEEWFRDKAAGLGLSSAIESPAEARDLQSKLSDRETPIEQLVAELRSVFSPEQPDQSNEKIFKEFLGRIEAASTPGEQAGVYTDAVFHTETNGAETSKAEKYVKLIRGGTPTGEVLETLLRDRQASRVEQEERRRLRKQLEELRRAKAAHQLAQSRRDKVRQEKVRAAAAAAASAALVEQAQELPPCAACSKPIDPQGFEACPVCQVLKAHESRDVKLVVWCSEQCRAQGFDEHVSNIHECAARHDCVSITDEDTDMDQDNRVLVFCKECVHDIKTSASVFCSPRCYETNFQRHREQVHLPERERAMRQVNDRGMLEFESSDERRYRALKIEEHFITLDDALAEYSSKMGATVS</sequence>
<dbReference type="GeneID" id="70190381"/>
<keyword evidence="3" id="KW-1185">Reference proteome</keyword>
<keyword evidence="1" id="KW-0175">Coiled coil</keyword>